<dbReference type="InterPro" id="IPR002347">
    <property type="entry name" value="SDR_fam"/>
</dbReference>
<dbReference type="Pfam" id="PF13561">
    <property type="entry name" value="adh_short_C2"/>
    <property type="match status" value="1"/>
</dbReference>
<dbReference type="NCBIfam" id="NF006074">
    <property type="entry name" value="PRK08220.1"/>
    <property type="match status" value="1"/>
</dbReference>
<dbReference type="PANTHER" id="PTHR24321:SF13">
    <property type="entry name" value="2,3-DIHYDRO-2,3-DIHYDROXYBENZOATE DEHYDROGENASE"/>
    <property type="match status" value="1"/>
</dbReference>
<organism evidence="4 5">
    <name type="scientific">Larsenimonas rhizosphaerae</name>
    <dbReference type="NCBI Taxonomy" id="2944682"/>
    <lineage>
        <taxon>Bacteria</taxon>
        <taxon>Pseudomonadati</taxon>
        <taxon>Pseudomonadota</taxon>
        <taxon>Gammaproteobacteria</taxon>
        <taxon>Oceanospirillales</taxon>
        <taxon>Halomonadaceae</taxon>
        <taxon>Larsenimonas</taxon>
    </lineage>
</organism>
<dbReference type="InterPro" id="IPR003560">
    <property type="entry name" value="DHB_DH"/>
</dbReference>
<reference evidence="4" key="1">
    <citation type="submission" date="2022-11" db="EMBL/GenBank/DDBJ databases">
        <title>Larsenimonas rhizosphaerae sp. nov., isolated from a tidal mudflat.</title>
        <authorList>
            <person name="Lee S.D."/>
            <person name="Kim I.S."/>
        </authorList>
    </citation>
    <scope>NUCLEOTIDE SEQUENCE</scope>
    <source>
        <strain evidence="4">GH2-1</strain>
    </source>
</reference>
<accession>A0AA41ZHX9</accession>
<evidence type="ECO:0000256" key="1">
    <source>
        <dbReference type="ARBA" id="ARBA00006484"/>
    </source>
</evidence>
<evidence type="ECO:0000256" key="2">
    <source>
        <dbReference type="ARBA" id="ARBA00023002"/>
    </source>
</evidence>
<dbReference type="GO" id="GO:0008667">
    <property type="term" value="F:2,3-dihydro-2,3-dihydroxybenzoate dehydrogenase activity"/>
    <property type="evidence" value="ECO:0007669"/>
    <property type="project" value="UniProtKB-UniRule"/>
</dbReference>
<dbReference type="PROSITE" id="PS00061">
    <property type="entry name" value="ADH_SHORT"/>
    <property type="match status" value="1"/>
</dbReference>
<dbReference type="GO" id="GO:0019290">
    <property type="term" value="P:siderophore biosynthetic process"/>
    <property type="evidence" value="ECO:0007669"/>
    <property type="project" value="InterPro"/>
</dbReference>
<dbReference type="RefSeq" id="WP_265896290.1">
    <property type="nucleotide sequence ID" value="NZ_JAPIVE010000002.1"/>
</dbReference>
<evidence type="ECO:0000313" key="5">
    <source>
        <dbReference type="Proteomes" id="UP001165678"/>
    </source>
</evidence>
<evidence type="ECO:0000256" key="3">
    <source>
        <dbReference type="NCBIfam" id="TIGR04316"/>
    </source>
</evidence>
<dbReference type="Proteomes" id="UP001165678">
    <property type="component" value="Unassembled WGS sequence"/>
</dbReference>
<keyword evidence="5" id="KW-1185">Reference proteome</keyword>
<sequence length="264" mass="28044">MTPSPDTGFAERTIVVSGAAQGIGRRLTERLLAAGARVAALDHDDAALAHMVTALEAGDRLSTHHVDVGRSADVEAAVEAAAQQHGQLDYLACVAGILQMGRLSDLSDEQWLSTFRVNTDGVFYLSRAVARRMIAQQAGAIVVVSSNAASTPRMGMGAYCASKAATTQMMRCMGLELAEHGIRCNIVSPGSTDTDMLKGMFSHPEDRERVIKGSLATFKAGIPLNRIATCDDIVDAILYLLSDQARHITLHDLRVDGGATLGQI</sequence>
<gene>
    <name evidence="4" type="ORF">OQ287_09560</name>
</gene>
<protein>
    <recommendedName>
        <fullName evidence="3">2,3-dihydro-2,3-dihydroxybenzoate dehydrogenase</fullName>
        <ecNumber evidence="3">1.3.1.28</ecNumber>
    </recommendedName>
</protein>
<dbReference type="EC" id="1.3.1.28" evidence="3"/>
<dbReference type="Gene3D" id="3.40.50.720">
    <property type="entry name" value="NAD(P)-binding Rossmann-like Domain"/>
    <property type="match status" value="1"/>
</dbReference>
<dbReference type="PANTHER" id="PTHR24321">
    <property type="entry name" value="DEHYDROGENASES, SHORT CHAIN"/>
    <property type="match status" value="1"/>
</dbReference>
<dbReference type="AlphaFoldDB" id="A0AA41ZHX9"/>
<keyword evidence="2 4" id="KW-0560">Oxidoreductase</keyword>
<dbReference type="PRINTS" id="PR01397">
    <property type="entry name" value="DHBDHDRGNASE"/>
</dbReference>
<dbReference type="SUPFAM" id="SSF51735">
    <property type="entry name" value="NAD(P)-binding Rossmann-fold domains"/>
    <property type="match status" value="1"/>
</dbReference>
<dbReference type="InterPro" id="IPR020904">
    <property type="entry name" value="Sc_DH/Rdtase_CS"/>
</dbReference>
<evidence type="ECO:0000313" key="4">
    <source>
        <dbReference type="EMBL" id="MCX2524489.1"/>
    </source>
</evidence>
<proteinExistence type="inferred from homology"/>
<dbReference type="NCBIfam" id="TIGR04316">
    <property type="entry name" value="dhbA_paeA"/>
    <property type="match status" value="1"/>
</dbReference>
<dbReference type="InterPro" id="IPR036291">
    <property type="entry name" value="NAD(P)-bd_dom_sf"/>
</dbReference>
<name>A0AA41ZHX9_9GAMM</name>
<dbReference type="FunFam" id="3.40.50.720:FF:000084">
    <property type="entry name" value="Short-chain dehydrogenase reductase"/>
    <property type="match status" value="1"/>
</dbReference>
<dbReference type="EMBL" id="JAPIVE010000002">
    <property type="protein sequence ID" value="MCX2524489.1"/>
    <property type="molecule type" value="Genomic_DNA"/>
</dbReference>
<comment type="similarity">
    <text evidence="1">Belongs to the short-chain dehydrogenases/reductases (SDR) family.</text>
</comment>
<comment type="caution">
    <text evidence="4">The sequence shown here is derived from an EMBL/GenBank/DDBJ whole genome shotgun (WGS) entry which is preliminary data.</text>
</comment>